<evidence type="ECO:0000256" key="3">
    <source>
        <dbReference type="ARBA" id="ARBA00023125"/>
    </source>
</evidence>
<protein>
    <submittedName>
        <fullName evidence="6">LysR family transcriptional regulator</fullName>
    </submittedName>
</protein>
<dbReference type="Gene3D" id="1.10.10.10">
    <property type="entry name" value="Winged helix-like DNA-binding domain superfamily/Winged helix DNA-binding domain"/>
    <property type="match status" value="1"/>
</dbReference>
<proteinExistence type="inferred from homology"/>
<evidence type="ECO:0000256" key="4">
    <source>
        <dbReference type="ARBA" id="ARBA00023163"/>
    </source>
</evidence>
<feature type="domain" description="HTH lysR-type" evidence="5">
    <location>
        <begin position="30"/>
        <end position="85"/>
    </location>
</feature>
<reference evidence="6 7" key="1">
    <citation type="submission" date="2019-07" db="EMBL/GenBank/DDBJ databases">
        <title>Aquicoccus porphyridii gen. nov., sp. nov., isolated from a small marine red alga, Porphyridium marinum.</title>
        <authorList>
            <person name="Liu L."/>
        </authorList>
    </citation>
    <scope>NUCLEOTIDE SEQUENCE [LARGE SCALE GENOMIC DNA]</scope>
    <source>
        <strain evidence="6 7">L1 8-17</strain>
    </source>
</reference>
<organism evidence="6 7">
    <name type="scientific">Aquicoccus porphyridii</name>
    <dbReference type="NCBI Taxonomy" id="1852029"/>
    <lineage>
        <taxon>Bacteria</taxon>
        <taxon>Pseudomonadati</taxon>
        <taxon>Pseudomonadota</taxon>
        <taxon>Alphaproteobacteria</taxon>
        <taxon>Rhodobacterales</taxon>
        <taxon>Paracoccaceae</taxon>
        <taxon>Aquicoccus</taxon>
    </lineage>
</organism>
<dbReference type="SUPFAM" id="SSF53850">
    <property type="entry name" value="Periplasmic binding protein-like II"/>
    <property type="match status" value="1"/>
</dbReference>
<dbReference type="AlphaFoldDB" id="A0A5A9ZUN3"/>
<dbReference type="PANTHER" id="PTHR30579">
    <property type="entry name" value="TRANSCRIPTIONAL REGULATOR"/>
    <property type="match status" value="1"/>
</dbReference>
<keyword evidence="4" id="KW-0804">Transcription</keyword>
<dbReference type="PANTHER" id="PTHR30579:SF3">
    <property type="entry name" value="TRANSCRIPTIONAL REGULATORY PROTEIN"/>
    <property type="match status" value="1"/>
</dbReference>
<comment type="similarity">
    <text evidence="1">Belongs to the LysR transcriptional regulatory family.</text>
</comment>
<evidence type="ECO:0000256" key="1">
    <source>
        <dbReference type="ARBA" id="ARBA00009437"/>
    </source>
</evidence>
<dbReference type="InterPro" id="IPR000847">
    <property type="entry name" value="LysR_HTH_N"/>
</dbReference>
<keyword evidence="2" id="KW-0805">Transcription regulation</keyword>
<evidence type="ECO:0000256" key="2">
    <source>
        <dbReference type="ARBA" id="ARBA00023015"/>
    </source>
</evidence>
<evidence type="ECO:0000259" key="5">
    <source>
        <dbReference type="PROSITE" id="PS50931"/>
    </source>
</evidence>
<evidence type="ECO:0000313" key="7">
    <source>
        <dbReference type="Proteomes" id="UP000325291"/>
    </source>
</evidence>
<sequence length="306" mass="34134">MHTFYKGQQEITSTALMKQFDSSNPIPSIFEELRTVLVVHRSGSMAEAARELGVTPSTVSRQVSRLREALGFYPFVKTDGSWRLNPSLLKLVDAFETAEAMLASELRCLNQDEAGLKREVKIAGPASIISHILIPECADLAEKHPQVIPIFERRLNAEGLGLHDIVVAFRPPEAGRLKVQRCAAYNYALYAPETWETGDGWITLIDKFAAAHNEDAQRFFGRAASLKTDSFDQSLRAMRLLGLAGPLPIPIARTVHGLKRLDAREMEVSLDLFVIHHESRSDDPDIRATVDWVIQNLKKMSESASE</sequence>
<evidence type="ECO:0000313" key="6">
    <source>
        <dbReference type="EMBL" id="KAA0920937.1"/>
    </source>
</evidence>
<dbReference type="InterPro" id="IPR036390">
    <property type="entry name" value="WH_DNA-bd_sf"/>
</dbReference>
<dbReference type="SUPFAM" id="SSF46785">
    <property type="entry name" value="Winged helix' DNA-binding domain"/>
    <property type="match status" value="1"/>
</dbReference>
<keyword evidence="3" id="KW-0238">DNA-binding</keyword>
<dbReference type="PROSITE" id="PS50931">
    <property type="entry name" value="HTH_LYSR"/>
    <property type="match status" value="1"/>
</dbReference>
<gene>
    <name evidence="6" type="ORF">FLO80_01820</name>
</gene>
<dbReference type="GO" id="GO:0003677">
    <property type="term" value="F:DNA binding"/>
    <property type="evidence" value="ECO:0007669"/>
    <property type="project" value="UniProtKB-KW"/>
</dbReference>
<dbReference type="EMBL" id="VINQ01000001">
    <property type="protein sequence ID" value="KAA0920937.1"/>
    <property type="molecule type" value="Genomic_DNA"/>
</dbReference>
<dbReference type="InterPro" id="IPR036388">
    <property type="entry name" value="WH-like_DNA-bd_sf"/>
</dbReference>
<comment type="caution">
    <text evidence="6">The sequence shown here is derived from an EMBL/GenBank/DDBJ whole genome shotgun (WGS) entry which is preliminary data.</text>
</comment>
<dbReference type="InterPro" id="IPR050176">
    <property type="entry name" value="LTTR"/>
</dbReference>
<dbReference type="Proteomes" id="UP000325291">
    <property type="component" value="Unassembled WGS sequence"/>
</dbReference>
<keyword evidence="7" id="KW-1185">Reference proteome</keyword>
<accession>A0A5A9ZUN3</accession>
<dbReference type="Pfam" id="PF00126">
    <property type="entry name" value="HTH_1"/>
    <property type="match status" value="1"/>
</dbReference>
<name>A0A5A9ZUN3_9RHOB</name>
<dbReference type="GO" id="GO:0003700">
    <property type="term" value="F:DNA-binding transcription factor activity"/>
    <property type="evidence" value="ECO:0007669"/>
    <property type="project" value="InterPro"/>
</dbReference>